<dbReference type="FunFam" id="3.30.565.10:FF:000006">
    <property type="entry name" value="Sensor histidine kinase WalK"/>
    <property type="match status" value="1"/>
</dbReference>
<dbReference type="InterPro" id="IPR000014">
    <property type="entry name" value="PAS"/>
</dbReference>
<proteinExistence type="predicted"/>
<keyword evidence="11" id="KW-0175">Coiled coil</keyword>
<evidence type="ECO:0000256" key="9">
    <source>
        <dbReference type="ARBA" id="ARBA00023012"/>
    </source>
</evidence>
<dbReference type="GO" id="GO:0000155">
    <property type="term" value="F:phosphorelay sensor kinase activity"/>
    <property type="evidence" value="ECO:0007669"/>
    <property type="project" value="InterPro"/>
</dbReference>
<evidence type="ECO:0000256" key="1">
    <source>
        <dbReference type="ARBA" id="ARBA00000085"/>
    </source>
</evidence>
<comment type="catalytic activity">
    <reaction evidence="1">
        <text>ATP + protein L-histidine = ADP + protein N-phospho-L-histidine.</text>
        <dbReference type="EC" id="2.7.13.3"/>
    </reaction>
</comment>
<keyword evidence="12" id="KW-0812">Transmembrane</keyword>
<comment type="subcellular location">
    <subcellularLocation>
        <location evidence="2">Membrane</location>
    </subcellularLocation>
</comment>
<dbReference type="CDD" id="cd00082">
    <property type="entry name" value="HisKA"/>
    <property type="match status" value="1"/>
</dbReference>
<dbReference type="PANTHER" id="PTHR43711">
    <property type="entry name" value="TWO-COMPONENT HISTIDINE KINASE"/>
    <property type="match status" value="1"/>
</dbReference>
<dbReference type="SUPFAM" id="SSF55874">
    <property type="entry name" value="ATPase domain of HSP90 chaperone/DNA topoisomerase II/histidine kinase"/>
    <property type="match status" value="1"/>
</dbReference>
<dbReference type="FunFam" id="1.10.287.130:FF:000038">
    <property type="entry name" value="Sensory transduction histidine kinase"/>
    <property type="match status" value="1"/>
</dbReference>
<dbReference type="PROSITE" id="PS50109">
    <property type="entry name" value="HIS_KIN"/>
    <property type="match status" value="1"/>
</dbReference>
<dbReference type="CDD" id="cd16922">
    <property type="entry name" value="HATPase_EvgS-ArcB-TorS-like"/>
    <property type="match status" value="1"/>
</dbReference>
<feature type="coiled-coil region" evidence="11">
    <location>
        <begin position="508"/>
        <end position="545"/>
    </location>
</feature>
<dbReference type="Gene3D" id="3.30.565.10">
    <property type="entry name" value="Histidine kinase-like ATPase, C-terminal domain"/>
    <property type="match status" value="1"/>
</dbReference>
<keyword evidence="6" id="KW-0547">Nucleotide-binding</keyword>
<keyword evidence="10 12" id="KW-0472">Membrane</keyword>
<organism evidence="14 15">
    <name type="scientific">Notoacmeibacter marinus</name>
    <dbReference type="NCBI Taxonomy" id="1876515"/>
    <lineage>
        <taxon>Bacteria</taxon>
        <taxon>Pseudomonadati</taxon>
        <taxon>Pseudomonadota</taxon>
        <taxon>Alphaproteobacteria</taxon>
        <taxon>Hyphomicrobiales</taxon>
        <taxon>Notoacmeibacteraceae</taxon>
        <taxon>Notoacmeibacter</taxon>
    </lineage>
</organism>
<evidence type="ECO:0000256" key="8">
    <source>
        <dbReference type="ARBA" id="ARBA00022840"/>
    </source>
</evidence>
<dbReference type="Gene3D" id="3.30.450.20">
    <property type="entry name" value="PAS domain"/>
    <property type="match status" value="2"/>
</dbReference>
<dbReference type="SUPFAM" id="SSF47384">
    <property type="entry name" value="Homodimeric domain of signal transducing histidine kinase"/>
    <property type="match status" value="1"/>
</dbReference>
<dbReference type="SMART" id="SM00388">
    <property type="entry name" value="HisKA"/>
    <property type="match status" value="1"/>
</dbReference>
<evidence type="ECO:0000256" key="5">
    <source>
        <dbReference type="ARBA" id="ARBA00022679"/>
    </source>
</evidence>
<feature type="transmembrane region" description="Helical" evidence="12">
    <location>
        <begin position="50"/>
        <end position="69"/>
    </location>
</feature>
<evidence type="ECO:0000313" key="14">
    <source>
        <dbReference type="EMBL" id="OXS99644.1"/>
    </source>
</evidence>
<keyword evidence="8" id="KW-0067">ATP-binding</keyword>
<dbReference type="Pfam" id="PF08447">
    <property type="entry name" value="PAS_3"/>
    <property type="match status" value="1"/>
</dbReference>
<dbReference type="GO" id="GO:0016020">
    <property type="term" value="C:membrane"/>
    <property type="evidence" value="ECO:0007669"/>
    <property type="project" value="UniProtKB-SubCell"/>
</dbReference>
<name>A0A231UUM9_9HYPH</name>
<evidence type="ECO:0000256" key="7">
    <source>
        <dbReference type="ARBA" id="ARBA00022777"/>
    </source>
</evidence>
<dbReference type="InterPro" id="IPR003594">
    <property type="entry name" value="HATPase_dom"/>
</dbReference>
<evidence type="ECO:0000256" key="2">
    <source>
        <dbReference type="ARBA" id="ARBA00004370"/>
    </source>
</evidence>
<protein>
    <recommendedName>
        <fullName evidence="3">histidine kinase</fullName>
        <ecNumber evidence="3">2.7.13.3</ecNumber>
    </recommendedName>
</protein>
<dbReference type="InterPro" id="IPR050736">
    <property type="entry name" value="Sensor_HK_Regulatory"/>
</dbReference>
<dbReference type="InterPro" id="IPR005467">
    <property type="entry name" value="His_kinase_dom"/>
</dbReference>
<keyword evidence="15" id="KW-1185">Reference proteome</keyword>
<dbReference type="CDD" id="cd00130">
    <property type="entry name" value="PAS"/>
    <property type="match status" value="1"/>
</dbReference>
<dbReference type="Gene3D" id="1.10.287.130">
    <property type="match status" value="1"/>
</dbReference>
<evidence type="ECO:0000313" key="15">
    <source>
        <dbReference type="Proteomes" id="UP000215405"/>
    </source>
</evidence>
<keyword evidence="4" id="KW-0597">Phosphoprotein</keyword>
<keyword evidence="5" id="KW-0808">Transferase</keyword>
<keyword evidence="7 14" id="KW-0418">Kinase</keyword>
<dbReference type="SUPFAM" id="SSF55785">
    <property type="entry name" value="PYP-like sensor domain (PAS domain)"/>
    <property type="match status" value="2"/>
</dbReference>
<gene>
    <name evidence="14" type="ORF">B7H23_14825</name>
</gene>
<evidence type="ECO:0000259" key="13">
    <source>
        <dbReference type="PROSITE" id="PS50109"/>
    </source>
</evidence>
<dbReference type="Pfam" id="PF00512">
    <property type="entry name" value="HisKA"/>
    <property type="match status" value="1"/>
</dbReference>
<accession>A0A231UUM9</accession>
<dbReference type="PRINTS" id="PR00344">
    <property type="entry name" value="BCTRLSENSOR"/>
</dbReference>
<evidence type="ECO:0000256" key="3">
    <source>
        <dbReference type="ARBA" id="ARBA00012438"/>
    </source>
</evidence>
<dbReference type="Pfam" id="PF12860">
    <property type="entry name" value="PAS_7"/>
    <property type="match status" value="1"/>
</dbReference>
<dbReference type="GO" id="GO:0005524">
    <property type="term" value="F:ATP binding"/>
    <property type="evidence" value="ECO:0007669"/>
    <property type="project" value="UniProtKB-KW"/>
</dbReference>
<reference evidence="15" key="1">
    <citation type="journal article" date="2017" name="Int. J. Syst. Evol. Microbiol.">
        <title>Notoacmeibacter marinus gen. nov., sp. nov., isolated from the gut of a limpet and proposal of Notoacmeibacteraceae fam. nov. in the order Rhizobiales of the class Alphaproteobacteria.</title>
        <authorList>
            <person name="Huang Z."/>
            <person name="Guo F."/>
            <person name="Lai Q."/>
        </authorList>
    </citation>
    <scope>NUCLEOTIDE SEQUENCE [LARGE SCALE GENOMIC DNA]</scope>
    <source>
        <strain evidence="15">XMTR2A4</strain>
    </source>
</reference>
<dbReference type="InterPro" id="IPR036890">
    <property type="entry name" value="HATPase_C_sf"/>
</dbReference>
<sequence length="775" mass="86060">MAMADALRATGLWGLAPRSTRKTNEPRSASDTRLFATPPDYDRLLRLETFFRRVIPILCIVFLGIVASIRGYNLYDQYQNLEDSAGTTLRLSADLTALDLRRDPKPADSGLRRDADAVSAIDSILSTRGGRLIHLDGDARIIAGQPAVAASFHGRPLEDLVRGAQPLRLFGQSAGVQPVVYRGKEALAALSFISDTASDGSVLALIERDVLMANFKRTVSTNATLFVCTAGLLLFILYAYFGQATRAKEADRLYVETHQRVDLALKRGRCGLWDWDVARGLMYWSRSMFELLGYESADRMLSFGDVQSIIHPADIDLFALAQRIVSGETRQIDEIFRMRHAKGYWIRMRARAQALPGCDDGGVHLIGIAVDSTEQHELEELHAETDRYLRTAIETITESFVLWDGSDRLVLNNTRYRDHTGLPSDLLKEGTPRAEIEAAMTSVTSQTRKAGTGGAINYERELADGRWVQVNEMRTADGGTVSVGTDITQLKTQQERLVRSEHRLMATIAELSQARRAEEERSRELTELNKRYGAEKERAEQANQAKSEFLANMSHELRTPLNAIIGFSEIMTTRMFGPLGSDRYVEYADDIHRSGTHLLNVINDILDMSKIEAGRFELEKECVDLSPVIDETFQMIAVQAEGKSINIDLRITEGITVEVDRRAVKQIVLNLLSNAVKFTDEGGRIVLNARQVGDEVLLTIIDNGCGIEREAMRRLGRPFEQVQNQFSKSHIGSGLGLAISRSLAEMHGGSLRMLSRPGVGTAVSVRLPGQAKTVH</sequence>
<feature type="transmembrane region" description="Helical" evidence="12">
    <location>
        <begin position="222"/>
        <end position="241"/>
    </location>
</feature>
<evidence type="ECO:0000256" key="12">
    <source>
        <dbReference type="SAM" id="Phobius"/>
    </source>
</evidence>
<dbReference type="EC" id="2.7.13.3" evidence="3"/>
<comment type="caution">
    <text evidence="14">The sequence shown here is derived from an EMBL/GenBank/DDBJ whole genome shotgun (WGS) entry which is preliminary data.</text>
</comment>
<evidence type="ECO:0000256" key="11">
    <source>
        <dbReference type="SAM" id="Coils"/>
    </source>
</evidence>
<dbReference type="InterPro" id="IPR013655">
    <property type="entry name" value="PAS_fold_3"/>
</dbReference>
<dbReference type="PANTHER" id="PTHR43711:SF26">
    <property type="entry name" value="SENSOR HISTIDINE KINASE RCSC"/>
    <property type="match status" value="1"/>
</dbReference>
<dbReference type="Pfam" id="PF02518">
    <property type="entry name" value="HATPase_c"/>
    <property type="match status" value="1"/>
</dbReference>
<feature type="domain" description="Histidine kinase" evidence="13">
    <location>
        <begin position="552"/>
        <end position="771"/>
    </location>
</feature>
<dbReference type="InterPro" id="IPR036097">
    <property type="entry name" value="HisK_dim/P_sf"/>
</dbReference>
<dbReference type="SMART" id="SM00387">
    <property type="entry name" value="HATPase_c"/>
    <property type="match status" value="1"/>
</dbReference>
<dbReference type="Proteomes" id="UP000215405">
    <property type="component" value="Unassembled WGS sequence"/>
</dbReference>
<evidence type="ECO:0000256" key="10">
    <source>
        <dbReference type="ARBA" id="ARBA00023136"/>
    </source>
</evidence>
<evidence type="ECO:0000256" key="6">
    <source>
        <dbReference type="ARBA" id="ARBA00022741"/>
    </source>
</evidence>
<keyword evidence="9" id="KW-0902">Two-component regulatory system</keyword>
<dbReference type="EMBL" id="NBYO01000003">
    <property type="protein sequence ID" value="OXS99644.1"/>
    <property type="molecule type" value="Genomic_DNA"/>
</dbReference>
<dbReference type="InterPro" id="IPR003661">
    <property type="entry name" value="HisK_dim/P_dom"/>
</dbReference>
<evidence type="ECO:0000256" key="4">
    <source>
        <dbReference type="ARBA" id="ARBA00022553"/>
    </source>
</evidence>
<dbReference type="AlphaFoldDB" id="A0A231UUM9"/>
<dbReference type="InterPro" id="IPR035965">
    <property type="entry name" value="PAS-like_dom_sf"/>
</dbReference>
<keyword evidence="12" id="KW-1133">Transmembrane helix</keyword>
<dbReference type="InterPro" id="IPR004358">
    <property type="entry name" value="Sig_transdc_His_kin-like_C"/>
</dbReference>